<protein>
    <recommendedName>
        <fullName evidence="4">Flagella basal body P-ring formation protein FlgA</fullName>
    </recommendedName>
</protein>
<keyword evidence="2" id="KW-0732">Signal</keyword>
<organism evidence="6 7">
    <name type="scientific">Pseudoroseicyclus aestuarii</name>
    <dbReference type="NCBI Taxonomy" id="1795041"/>
    <lineage>
        <taxon>Bacteria</taxon>
        <taxon>Pseudomonadati</taxon>
        <taxon>Pseudomonadota</taxon>
        <taxon>Alphaproteobacteria</taxon>
        <taxon>Rhodobacterales</taxon>
        <taxon>Paracoccaceae</taxon>
        <taxon>Pseudoroseicyclus</taxon>
    </lineage>
</organism>
<evidence type="ECO:0000256" key="1">
    <source>
        <dbReference type="ARBA" id="ARBA00004418"/>
    </source>
</evidence>
<dbReference type="InterPro" id="IPR017585">
    <property type="entry name" value="SAF_FlgA"/>
</dbReference>
<evidence type="ECO:0000313" key="7">
    <source>
        <dbReference type="Proteomes" id="UP000248311"/>
    </source>
</evidence>
<sequence>MSRGAAVFPLLFMLVLTALVTPSAARAELLEVLVEERARDRLGAALPQTAAFDIALQTEETLDAVMLAEFWMDESTGQFVADAVLPGGTVQRVTGLALVTVPVPVPTRRLLPEEIIAEADLQTLRLPLGRVGAFAVTDPEALVGKQVRRVLVQGRPVMTQSVIEPLVIGRGDRVSIRYSDGLLELTAPGRAMSDAHRGQDLRVVNLVSNASLTAIAVSDGLVEITRETRP</sequence>
<dbReference type="Proteomes" id="UP000248311">
    <property type="component" value="Unassembled WGS sequence"/>
</dbReference>
<dbReference type="AlphaFoldDB" id="A0A318SRC8"/>
<proteinExistence type="inferred from homology"/>
<dbReference type="InterPro" id="IPR013974">
    <property type="entry name" value="SAF"/>
</dbReference>
<gene>
    <name evidence="6" type="ORF">DFP88_102168</name>
</gene>
<comment type="function">
    <text evidence="4">Involved in the assembly process of the P-ring formation. It may associate with FlgF on the rod constituting a structure essential for the P-ring assembly or may act as a modulator protein for the P-ring assembly.</text>
</comment>
<dbReference type="NCBIfam" id="TIGR03170">
    <property type="entry name" value="flgA_cterm"/>
    <property type="match status" value="1"/>
</dbReference>
<reference evidence="6 7" key="1">
    <citation type="submission" date="2018-06" db="EMBL/GenBank/DDBJ databases">
        <title>Genomic Encyclopedia of Type Strains, Phase III (KMG-III): the genomes of soil and plant-associated and newly described type strains.</title>
        <authorList>
            <person name="Whitman W."/>
        </authorList>
    </citation>
    <scope>NUCLEOTIDE SEQUENCE [LARGE SCALE GENOMIC DNA]</scope>
    <source>
        <strain evidence="6 7">CECT 9025</strain>
    </source>
</reference>
<keyword evidence="6" id="KW-0282">Flagellum</keyword>
<dbReference type="EMBL" id="QJTE01000002">
    <property type="protein sequence ID" value="PYE84370.1"/>
    <property type="molecule type" value="Genomic_DNA"/>
</dbReference>
<dbReference type="Gene3D" id="2.30.30.760">
    <property type="match status" value="1"/>
</dbReference>
<evidence type="ECO:0000313" key="6">
    <source>
        <dbReference type="EMBL" id="PYE84370.1"/>
    </source>
</evidence>
<comment type="similarity">
    <text evidence="4">Belongs to the FlgA family.</text>
</comment>
<dbReference type="GO" id="GO:0042597">
    <property type="term" value="C:periplasmic space"/>
    <property type="evidence" value="ECO:0007669"/>
    <property type="project" value="UniProtKB-SubCell"/>
</dbReference>
<name>A0A318SRC8_9RHOB</name>
<evidence type="ECO:0000256" key="4">
    <source>
        <dbReference type="RuleBase" id="RU362063"/>
    </source>
</evidence>
<keyword evidence="3 4" id="KW-0574">Periplasm</keyword>
<evidence type="ECO:0000256" key="3">
    <source>
        <dbReference type="ARBA" id="ARBA00022764"/>
    </source>
</evidence>
<keyword evidence="7" id="KW-1185">Reference proteome</keyword>
<dbReference type="GO" id="GO:0044780">
    <property type="term" value="P:bacterial-type flagellum assembly"/>
    <property type="evidence" value="ECO:0007669"/>
    <property type="project" value="InterPro"/>
</dbReference>
<dbReference type="SMART" id="SM00858">
    <property type="entry name" value="SAF"/>
    <property type="match status" value="1"/>
</dbReference>
<keyword evidence="6" id="KW-0969">Cilium</keyword>
<evidence type="ECO:0000256" key="2">
    <source>
        <dbReference type="ARBA" id="ARBA00022729"/>
    </source>
</evidence>
<comment type="caution">
    <text evidence="6">The sequence shown here is derived from an EMBL/GenBank/DDBJ whole genome shotgun (WGS) entry which is preliminary data.</text>
</comment>
<feature type="domain" description="SAF" evidence="5">
    <location>
        <begin position="101"/>
        <end position="163"/>
    </location>
</feature>
<dbReference type="InterPro" id="IPR039246">
    <property type="entry name" value="Flagellar_FlgA"/>
</dbReference>
<dbReference type="PANTHER" id="PTHR36307:SF1">
    <property type="entry name" value="FLAGELLA BASAL BODY P-RING FORMATION PROTEIN FLGA"/>
    <property type="match status" value="1"/>
</dbReference>
<comment type="subcellular location">
    <subcellularLocation>
        <location evidence="1 4">Periplasm</location>
    </subcellularLocation>
</comment>
<keyword evidence="6" id="KW-0966">Cell projection</keyword>
<dbReference type="Pfam" id="PF13144">
    <property type="entry name" value="ChapFlgA"/>
    <property type="match status" value="1"/>
</dbReference>
<dbReference type="RefSeq" id="WP_110813475.1">
    <property type="nucleotide sequence ID" value="NZ_QJTE01000002.1"/>
</dbReference>
<evidence type="ECO:0000259" key="5">
    <source>
        <dbReference type="SMART" id="SM00858"/>
    </source>
</evidence>
<keyword evidence="4" id="KW-1005">Bacterial flagellum biogenesis</keyword>
<dbReference type="Gene3D" id="3.90.1210.10">
    <property type="entry name" value="Antifreeze-like/N-acetylneuraminic acid synthase C-terminal domain"/>
    <property type="match status" value="1"/>
</dbReference>
<dbReference type="OrthoDB" id="7727421at2"/>
<accession>A0A318SRC8</accession>
<dbReference type="PANTHER" id="PTHR36307">
    <property type="entry name" value="FLAGELLA BASAL BODY P-RING FORMATION PROTEIN FLGA"/>
    <property type="match status" value="1"/>
</dbReference>
<dbReference type="CDD" id="cd11614">
    <property type="entry name" value="SAF_CpaB_FlgA_like"/>
    <property type="match status" value="1"/>
</dbReference>